<organism evidence="10 11">
    <name type="scientific">Candidatus Anoxymicrobium japonicum</name>
    <dbReference type="NCBI Taxonomy" id="2013648"/>
    <lineage>
        <taxon>Bacteria</taxon>
        <taxon>Bacillati</taxon>
        <taxon>Actinomycetota</taxon>
        <taxon>Candidatus Geothermincolia</taxon>
        <taxon>Candidatus Geothermincolales</taxon>
        <taxon>Candidatus Anoxymicrobiaceae</taxon>
        <taxon>Candidatus Anoxymicrobium</taxon>
    </lineage>
</organism>
<name>A0A2N3G877_9ACTN</name>
<feature type="transmembrane region" description="Helical" evidence="7">
    <location>
        <begin position="719"/>
        <end position="741"/>
    </location>
</feature>
<feature type="domain" description="ABC3 transporter permease C-terminal" evidence="8">
    <location>
        <begin position="669"/>
        <end position="784"/>
    </location>
</feature>
<keyword evidence="4 7" id="KW-1133">Transmembrane helix</keyword>
<evidence type="ECO:0000259" key="9">
    <source>
        <dbReference type="Pfam" id="PF12704"/>
    </source>
</evidence>
<comment type="caution">
    <text evidence="10">The sequence shown here is derived from an EMBL/GenBank/DDBJ whole genome shotgun (WGS) entry which is preliminary data.</text>
</comment>
<dbReference type="PANTHER" id="PTHR30572">
    <property type="entry name" value="MEMBRANE COMPONENT OF TRANSPORTER-RELATED"/>
    <property type="match status" value="1"/>
</dbReference>
<evidence type="ECO:0000256" key="3">
    <source>
        <dbReference type="ARBA" id="ARBA00022692"/>
    </source>
</evidence>
<evidence type="ECO:0000313" key="10">
    <source>
        <dbReference type="EMBL" id="PKQ28915.1"/>
    </source>
</evidence>
<dbReference type="EMBL" id="PHEX01000002">
    <property type="protein sequence ID" value="PKQ28915.1"/>
    <property type="molecule type" value="Genomic_DNA"/>
</dbReference>
<feature type="transmembrane region" description="Helical" evidence="7">
    <location>
        <begin position="274"/>
        <end position="299"/>
    </location>
</feature>
<reference evidence="10 11" key="1">
    <citation type="journal article" date="2017" name="ISME J.">
        <title>Potential for microbial H2 and metal transformations associated with novel bacteria and archaea in deep terrestrial subsurface sediments.</title>
        <authorList>
            <person name="Hernsdorf A.W."/>
            <person name="Amano Y."/>
            <person name="Miyakawa K."/>
            <person name="Ise K."/>
            <person name="Suzuki Y."/>
            <person name="Anantharaman K."/>
            <person name="Probst A."/>
            <person name="Burstein D."/>
            <person name="Thomas B.C."/>
            <person name="Banfield J.F."/>
        </authorList>
    </citation>
    <scope>NUCLEOTIDE SEQUENCE [LARGE SCALE GENOMIC DNA]</scope>
    <source>
        <strain evidence="10">HGW-Actinobacteria-3</strain>
    </source>
</reference>
<evidence type="ECO:0000256" key="2">
    <source>
        <dbReference type="ARBA" id="ARBA00022475"/>
    </source>
</evidence>
<feature type="domain" description="MacB-like periplasmic core" evidence="9">
    <location>
        <begin position="443"/>
        <end position="630"/>
    </location>
</feature>
<keyword evidence="2" id="KW-1003">Cell membrane</keyword>
<evidence type="ECO:0000256" key="4">
    <source>
        <dbReference type="ARBA" id="ARBA00022989"/>
    </source>
</evidence>
<dbReference type="AlphaFoldDB" id="A0A2N3G877"/>
<dbReference type="InterPro" id="IPR050250">
    <property type="entry name" value="Macrolide_Exporter_MacB"/>
</dbReference>
<comment type="subcellular location">
    <subcellularLocation>
        <location evidence="1">Cell membrane</location>
        <topology evidence="1">Multi-pass membrane protein</topology>
    </subcellularLocation>
</comment>
<dbReference type="Pfam" id="PF12704">
    <property type="entry name" value="MacB_PCD"/>
    <property type="match status" value="2"/>
</dbReference>
<gene>
    <name evidence="10" type="ORF">CVT63_00290</name>
</gene>
<feature type="transmembrane region" description="Helical" evidence="7">
    <location>
        <begin position="753"/>
        <end position="774"/>
    </location>
</feature>
<dbReference type="Proteomes" id="UP000233654">
    <property type="component" value="Unassembled WGS sequence"/>
</dbReference>
<comment type="similarity">
    <text evidence="6">Belongs to the ABC-4 integral membrane protein family.</text>
</comment>
<keyword evidence="5 7" id="KW-0472">Membrane</keyword>
<feature type="transmembrane region" description="Helical" evidence="7">
    <location>
        <begin position="444"/>
        <end position="464"/>
    </location>
</feature>
<feature type="domain" description="MacB-like periplasmic core" evidence="9">
    <location>
        <begin position="30"/>
        <end position="237"/>
    </location>
</feature>
<feature type="domain" description="ABC3 transporter permease C-terminal" evidence="8">
    <location>
        <begin position="277"/>
        <end position="397"/>
    </location>
</feature>
<dbReference type="GO" id="GO:0005886">
    <property type="term" value="C:plasma membrane"/>
    <property type="evidence" value="ECO:0007669"/>
    <property type="project" value="UniProtKB-SubCell"/>
</dbReference>
<evidence type="ECO:0000313" key="11">
    <source>
        <dbReference type="Proteomes" id="UP000233654"/>
    </source>
</evidence>
<evidence type="ECO:0000256" key="5">
    <source>
        <dbReference type="ARBA" id="ARBA00023136"/>
    </source>
</evidence>
<feature type="transmembrane region" description="Helical" evidence="7">
    <location>
        <begin position="665"/>
        <end position="691"/>
    </location>
</feature>
<evidence type="ECO:0000259" key="8">
    <source>
        <dbReference type="Pfam" id="PF02687"/>
    </source>
</evidence>
<dbReference type="Pfam" id="PF02687">
    <property type="entry name" value="FtsX"/>
    <property type="match status" value="2"/>
</dbReference>
<feature type="transmembrane region" description="Helical" evidence="7">
    <location>
        <begin position="319"/>
        <end position="345"/>
    </location>
</feature>
<evidence type="ECO:0000256" key="6">
    <source>
        <dbReference type="ARBA" id="ARBA00038076"/>
    </source>
</evidence>
<dbReference type="PANTHER" id="PTHR30572:SF4">
    <property type="entry name" value="ABC TRANSPORTER PERMEASE YTRF"/>
    <property type="match status" value="1"/>
</dbReference>
<dbReference type="GO" id="GO:0022857">
    <property type="term" value="F:transmembrane transporter activity"/>
    <property type="evidence" value="ECO:0007669"/>
    <property type="project" value="TreeGrafter"/>
</dbReference>
<evidence type="ECO:0000256" key="7">
    <source>
        <dbReference type="SAM" id="Phobius"/>
    </source>
</evidence>
<protein>
    <recommendedName>
        <fullName evidence="12">ABC transporter permease</fullName>
    </recommendedName>
</protein>
<dbReference type="InterPro" id="IPR003838">
    <property type="entry name" value="ABC3_permease_C"/>
</dbReference>
<dbReference type="InterPro" id="IPR025857">
    <property type="entry name" value="MacB_PCD"/>
</dbReference>
<sequence>MNIKKPEINSMRMKLVREILGAKVRFIAITLVVVIGVMIFVGSSMSYRNLKASYEYTYDKLNFADFSIKSKRIPPYVIDKLSRVKGVTMVTARVKEDTSIEMPGGKRLIGRVTGIPVGKALVDDLLIKKGRSFKKGDKMVCVAESHFAKFYGLKIGDTLRYLKNGVSVPVEVVGIAGSPEYIVLAGEKDDFSPMLSSSMMAILFVPLDVGQWMADIGGAYNQVLFKVEDYSKVDRQIASVERIMKDIGVKEVVTKDEHNGNRMLKMDLDGMKKFALFFPVLFLGIACFSIYILLSRLVYTQRPFIGIMRAMGYSRRQILRHYLGFALIIGISGAFFGIIAGYGLSWIVTGMYVETLGIPLVKIRIYWSVLLQGATLSLLFCVFAGFVPAVKSARLDPSKAMRGEMLERVFSRPLFERIFTSFAKFPMFIKVPTRNMFRNKRRTVFTLLGLMFSVMIVLVFLAVLDTSNDAFNRGFNLNNKFDMVAVFLGGRDAAVANRIQRLDGVEAVEATTGYNCKISWNGDESDKTVLMGIDPNSEMKKFYTSDHEEVKITENHVILNQFFHMKKGVQVGQWVTITTPWKARRFIVSRFIDEPMGNILYISRDEARELLAYGLASRGSFYVKVRPGCRAQVRGGLQRMSGMAAIVDLAELKNEIAHYMELMRIIINVMLIFALVMAFTLTFNTITINILEREREIATIRTIGTEPWKISAMTTLENVIFGLLSITPGLVLGVVVGRFAMSLQQTEFMTLTFVVHPMSYILVSVGIMAMLLLCQIPSLRYVKKVDLAIATKERGG</sequence>
<keyword evidence="3 7" id="KW-0812">Transmembrane</keyword>
<proteinExistence type="inferred from homology"/>
<accession>A0A2N3G877</accession>
<feature type="transmembrane region" description="Helical" evidence="7">
    <location>
        <begin position="365"/>
        <end position="390"/>
    </location>
</feature>
<feature type="transmembrane region" description="Helical" evidence="7">
    <location>
        <begin position="20"/>
        <end position="41"/>
    </location>
</feature>
<evidence type="ECO:0000256" key="1">
    <source>
        <dbReference type="ARBA" id="ARBA00004651"/>
    </source>
</evidence>
<evidence type="ECO:0008006" key="12">
    <source>
        <dbReference type="Google" id="ProtNLM"/>
    </source>
</evidence>